<evidence type="ECO:0000256" key="1">
    <source>
        <dbReference type="ARBA" id="ARBA00023125"/>
    </source>
</evidence>
<keyword evidence="1" id="KW-0238">DNA-binding</keyword>
<feature type="domain" description="HTH cro/C1-type" evidence="2">
    <location>
        <begin position="9"/>
        <end position="63"/>
    </location>
</feature>
<reference evidence="4" key="1">
    <citation type="submission" date="2017-02" db="EMBL/GenBank/DDBJ databases">
        <authorList>
            <person name="Dridi B."/>
        </authorList>
    </citation>
    <scope>NUCLEOTIDE SEQUENCE [LARGE SCALE GENOMIC DNA]</scope>
    <source>
        <strain evidence="4">bH819</strain>
    </source>
</reference>
<dbReference type="CDD" id="cd00093">
    <property type="entry name" value="HTH_XRE"/>
    <property type="match status" value="1"/>
</dbReference>
<dbReference type="Pfam" id="PF01381">
    <property type="entry name" value="HTH_3"/>
    <property type="match status" value="1"/>
</dbReference>
<evidence type="ECO:0000313" key="4">
    <source>
        <dbReference type="Proteomes" id="UP000195918"/>
    </source>
</evidence>
<dbReference type="SUPFAM" id="SSF47413">
    <property type="entry name" value="lambda repressor-like DNA-binding domains"/>
    <property type="match status" value="1"/>
</dbReference>
<dbReference type="InterPro" id="IPR001387">
    <property type="entry name" value="Cro/C1-type_HTH"/>
</dbReference>
<dbReference type="Gene3D" id="1.10.260.40">
    <property type="entry name" value="lambda repressor-like DNA-binding domains"/>
    <property type="match status" value="1"/>
</dbReference>
<sequence length="246" mass="28836">MKSTVSFNLKKFRKKNNMTQQEMAQALFVTPQAVSKWEREESLPDISLVPQIARLFNISISDLWLEEAPLNTQSSFDQLNHLSHSLIDDDMVESLIIELDQMSHVSELTTSFDFFMILNDQQKEQVVTAILKVPHSDDMVEDFYHYLSAHQKEKMIIELLDKKRYLALEGLIPMMSRVIRTRVMEATINDHAYDFLEELFPFLNFSHKELLIGSVKNKKLSYGVLENYVTFFTESQRQELLLYEED</sequence>
<evidence type="ECO:0000259" key="2">
    <source>
        <dbReference type="PROSITE" id="PS50943"/>
    </source>
</evidence>
<protein>
    <recommendedName>
        <fullName evidence="2">HTH cro/C1-type domain-containing protein</fullName>
    </recommendedName>
</protein>
<keyword evidence="4" id="KW-1185">Reference proteome</keyword>
<dbReference type="Proteomes" id="UP000195918">
    <property type="component" value="Unassembled WGS sequence"/>
</dbReference>
<dbReference type="PROSITE" id="PS50943">
    <property type="entry name" value="HTH_CROC1"/>
    <property type="match status" value="1"/>
</dbReference>
<dbReference type="EMBL" id="FWFD01000015">
    <property type="protein sequence ID" value="SLM86557.1"/>
    <property type="molecule type" value="Genomic_DNA"/>
</dbReference>
<dbReference type="GO" id="GO:0003677">
    <property type="term" value="F:DNA binding"/>
    <property type="evidence" value="ECO:0007669"/>
    <property type="project" value="UniProtKB-KW"/>
</dbReference>
<evidence type="ECO:0000313" key="3">
    <source>
        <dbReference type="EMBL" id="SLM86557.1"/>
    </source>
</evidence>
<dbReference type="SMART" id="SM00530">
    <property type="entry name" value="HTH_XRE"/>
    <property type="match status" value="1"/>
</dbReference>
<name>A0A1X6WQL0_9ENTE</name>
<dbReference type="PANTHER" id="PTHR46558">
    <property type="entry name" value="TRACRIPTIONAL REGULATORY PROTEIN-RELATED-RELATED"/>
    <property type="match status" value="1"/>
</dbReference>
<proteinExistence type="predicted"/>
<accession>A0A1X6WQL0</accession>
<organism evidence="3 4">
    <name type="scientific">Vagococcus fluvialis bH819</name>
    <dbReference type="NCBI Taxonomy" id="1255619"/>
    <lineage>
        <taxon>Bacteria</taxon>
        <taxon>Bacillati</taxon>
        <taxon>Bacillota</taxon>
        <taxon>Bacilli</taxon>
        <taxon>Lactobacillales</taxon>
        <taxon>Enterococcaceae</taxon>
        <taxon>Vagococcus</taxon>
    </lineage>
</organism>
<dbReference type="RefSeq" id="WP_086952181.1">
    <property type="nucleotide sequence ID" value="NZ_FWFD01000015.1"/>
</dbReference>
<dbReference type="AlphaFoldDB" id="A0A1X6WQL0"/>
<gene>
    <name evidence="3" type="ORF">FM121_10720</name>
</gene>
<dbReference type="OrthoDB" id="2242627at2"/>
<dbReference type="InterPro" id="IPR010982">
    <property type="entry name" value="Lambda_DNA-bd_dom_sf"/>
</dbReference>
<dbReference type="PANTHER" id="PTHR46558:SF11">
    <property type="entry name" value="HTH-TYPE TRANSCRIPTIONAL REGULATOR XRE"/>
    <property type="match status" value="1"/>
</dbReference>